<dbReference type="PROSITE" id="PS50297">
    <property type="entry name" value="ANK_REP_REGION"/>
    <property type="match status" value="3"/>
</dbReference>
<keyword evidence="5" id="KW-1185">Reference proteome</keyword>
<dbReference type="OrthoDB" id="5402602at2759"/>
<feature type="repeat" description="ANK" evidence="3">
    <location>
        <begin position="212"/>
        <end position="244"/>
    </location>
</feature>
<dbReference type="PANTHER" id="PTHR24198:SF165">
    <property type="entry name" value="ANKYRIN REPEAT-CONTAINING PROTEIN-RELATED"/>
    <property type="match status" value="1"/>
</dbReference>
<dbReference type="InterPro" id="IPR002110">
    <property type="entry name" value="Ankyrin_rpt"/>
</dbReference>
<feature type="repeat" description="ANK" evidence="3">
    <location>
        <begin position="171"/>
        <end position="211"/>
    </location>
</feature>
<evidence type="ECO:0000256" key="1">
    <source>
        <dbReference type="ARBA" id="ARBA00022737"/>
    </source>
</evidence>
<dbReference type="InterPro" id="IPR036770">
    <property type="entry name" value="Ankyrin_rpt-contain_sf"/>
</dbReference>
<gene>
    <name evidence="4" type="primary">Ank1_2</name>
    <name evidence="4" type="ORF">Anas_08041</name>
</gene>
<feature type="repeat" description="ANK" evidence="3">
    <location>
        <begin position="245"/>
        <end position="269"/>
    </location>
</feature>
<feature type="non-terminal residue" evidence="4">
    <location>
        <position position="393"/>
    </location>
</feature>
<comment type="caution">
    <text evidence="4">The sequence shown here is derived from an EMBL/GenBank/DDBJ whole genome shotgun (WGS) entry which is preliminary data.</text>
</comment>
<evidence type="ECO:0000256" key="3">
    <source>
        <dbReference type="PROSITE-ProRule" id="PRU00023"/>
    </source>
</evidence>
<dbReference type="PRINTS" id="PR01415">
    <property type="entry name" value="ANKYRIN"/>
</dbReference>
<dbReference type="SMART" id="SM00248">
    <property type="entry name" value="ANK"/>
    <property type="match status" value="8"/>
</dbReference>
<feature type="non-terminal residue" evidence="4">
    <location>
        <position position="1"/>
    </location>
</feature>
<dbReference type="SUPFAM" id="SSF48403">
    <property type="entry name" value="Ankyrin repeat"/>
    <property type="match status" value="2"/>
</dbReference>
<dbReference type="AlphaFoldDB" id="A0A5N5T5Z0"/>
<organism evidence="4 5">
    <name type="scientific">Armadillidium nasatum</name>
    <dbReference type="NCBI Taxonomy" id="96803"/>
    <lineage>
        <taxon>Eukaryota</taxon>
        <taxon>Metazoa</taxon>
        <taxon>Ecdysozoa</taxon>
        <taxon>Arthropoda</taxon>
        <taxon>Crustacea</taxon>
        <taxon>Multicrustacea</taxon>
        <taxon>Malacostraca</taxon>
        <taxon>Eumalacostraca</taxon>
        <taxon>Peracarida</taxon>
        <taxon>Isopoda</taxon>
        <taxon>Oniscidea</taxon>
        <taxon>Crinocheta</taxon>
        <taxon>Armadillidiidae</taxon>
        <taxon>Armadillidium</taxon>
    </lineage>
</organism>
<feature type="repeat" description="ANK" evidence="3">
    <location>
        <begin position="281"/>
        <end position="313"/>
    </location>
</feature>
<evidence type="ECO:0000313" key="4">
    <source>
        <dbReference type="EMBL" id="KAB7502044.1"/>
    </source>
</evidence>
<dbReference type="EMBL" id="SEYY01008748">
    <property type="protein sequence ID" value="KAB7502044.1"/>
    <property type="molecule type" value="Genomic_DNA"/>
</dbReference>
<reference evidence="4 5" key="1">
    <citation type="journal article" date="2019" name="PLoS Biol.">
        <title>Sex chromosomes control vertical transmission of feminizing Wolbachia symbionts in an isopod.</title>
        <authorList>
            <person name="Becking T."/>
            <person name="Chebbi M.A."/>
            <person name="Giraud I."/>
            <person name="Moumen B."/>
            <person name="Laverre T."/>
            <person name="Caubet Y."/>
            <person name="Peccoud J."/>
            <person name="Gilbert C."/>
            <person name="Cordaux R."/>
        </authorList>
    </citation>
    <scope>NUCLEOTIDE SEQUENCE [LARGE SCALE GENOMIC DNA]</scope>
    <source>
        <strain evidence="4">ANa2</strain>
        <tissue evidence="4">Whole body excluding digestive tract and cuticle</tissue>
    </source>
</reference>
<dbReference type="PROSITE" id="PS50088">
    <property type="entry name" value="ANK_REPEAT"/>
    <property type="match status" value="5"/>
</dbReference>
<sequence length="393" mass="43481">YIYQGNVDGLEDYLDRFMTKEIDEIEISGQSLLHILCFRSDIKCLHLVLSLGCDVNRLNVDGVTPLHIAVSEGWSEGVEMLLSYGASANIFPTSKLSSNWPFKELPILTAARNGDYTTTSILLEQNPNLLLRDSERNSILHLSCYSHCVELVSRLLEDKGICSEISTSNNKGHSPLHMLFVGENLPEAEEEILECVQILLHKGARINHVDGVRKTPLYLAARSNLPSVVKYLLESGADPRIKTIDGKTVLHAACRSSSHESLQLLINSGRVSNLLLEEDAYGYSPFHVAVSSCSINCCEILLQNGDHLTKIDSLGRSRCSLVLKNMPSAMILLKRLFNSNIELSSKETDDPNFRIKMDFSVLLSKSNEDVEASLISDIGSSGVDSLLKHPLVE</sequence>
<dbReference type="Gene3D" id="1.25.40.20">
    <property type="entry name" value="Ankyrin repeat-containing domain"/>
    <property type="match status" value="2"/>
</dbReference>
<keyword evidence="1" id="KW-0677">Repeat</keyword>
<name>A0A5N5T5Z0_9CRUS</name>
<dbReference type="Proteomes" id="UP000326759">
    <property type="component" value="Unassembled WGS sequence"/>
</dbReference>
<dbReference type="PANTHER" id="PTHR24198">
    <property type="entry name" value="ANKYRIN REPEAT AND PROTEIN KINASE DOMAIN-CONTAINING PROTEIN"/>
    <property type="match status" value="1"/>
</dbReference>
<proteinExistence type="predicted"/>
<accession>A0A5N5T5Z0</accession>
<keyword evidence="2 3" id="KW-0040">ANK repeat</keyword>
<feature type="repeat" description="ANK" evidence="3">
    <location>
        <begin position="61"/>
        <end position="93"/>
    </location>
</feature>
<evidence type="ECO:0000313" key="5">
    <source>
        <dbReference type="Proteomes" id="UP000326759"/>
    </source>
</evidence>
<evidence type="ECO:0000256" key="2">
    <source>
        <dbReference type="ARBA" id="ARBA00023043"/>
    </source>
</evidence>
<protein>
    <submittedName>
        <fullName evidence="4">Ankyrin-1</fullName>
    </submittedName>
</protein>
<dbReference type="Pfam" id="PF12796">
    <property type="entry name" value="Ank_2"/>
    <property type="match status" value="3"/>
</dbReference>